<keyword evidence="1" id="KW-0732">Signal</keyword>
<dbReference type="InterPro" id="IPR017687">
    <property type="entry name" value="BamB"/>
</dbReference>
<comment type="caution">
    <text evidence="5">The sequence shown here is derived from an EMBL/GenBank/DDBJ whole genome shotgun (WGS) entry which is preliminary data.</text>
</comment>
<name>A0A1J5SJD4_9ZZZZ</name>
<dbReference type="InterPro" id="IPR015943">
    <property type="entry name" value="WD40/YVTN_repeat-like_dom_sf"/>
</dbReference>
<dbReference type="Gene3D" id="2.130.10.10">
    <property type="entry name" value="YVTN repeat-like/Quinoprotein amine dehydrogenase"/>
    <property type="match status" value="1"/>
</dbReference>
<dbReference type="InterPro" id="IPR011047">
    <property type="entry name" value="Quinoprotein_ADH-like_sf"/>
</dbReference>
<dbReference type="SUPFAM" id="SSF50998">
    <property type="entry name" value="Quinoprotein alcohol dehydrogenase-like"/>
    <property type="match status" value="1"/>
</dbReference>
<feature type="domain" description="Pyrrolo-quinoline quinone repeat" evidence="4">
    <location>
        <begin position="71"/>
        <end position="301"/>
    </location>
</feature>
<accession>A0A1J5SJD4</accession>
<dbReference type="Pfam" id="PF13360">
    <property type="entry name" value="PQQ_2"/>
    <property type="match status" value="1"/>
</dbReference>
<sequence>MSRFPRYLLAAVAALTLAACASGPKRPDPTPLSPVASILQAKTAWVVHIGPVPSTFATAVVQGGVVVASSDGTVMRIDAKSGHEAWRVRIKGGISAATGSDGTFTAVVNRHNQLVSLGSQGQLLWLYQLPTSVITAPVVTGGTVVVQGADQRLWAFNAANGQKLWSTESRAPALLLHQASGLAVQGDSLLVGTAQGRIESVAIATGAQRWAVTLARPRGITEVERVVSITGVPAIGGSMACARAYQSAIGCADLDTGRLLWVDKADGDTGVSQNGNLLVATQGDGVVQAYAATDGSQRWSNSQLKYRNLIAPLLLGMTVAVGDYQGYITFLSAKDGSIIGRVSTDGSAIESPMVAAGKTLVAVTRSGGVYGFVPE</sequence>
<dbReference type="NCBIfam" id="TIGR03300">
    <property type="entry name" value="assembly_YfgL"/>
    <property type="match status" value="1"/>
</dbReference>
<dbReference type="InterPro" id="IPR002372">
    <property type="entry name" value="PQQ_rpt_dom"/>
</dbReference>
<evidence type="ECO:0000256" key="2">
    <source>
        <dbReference type="ARBA" id="ARBA00023136"/>
    </source>
</evidence>
<evidence type="ECO:0000256" key="3">
    <source>
        <dbReference type="ARBA" id="ARBA00023237"/>
    </source>
</evidence>
<keyword evidence="3" id="KW-0998">Cell outer membrane</keyword>
<dbReference type="HAMAP" id="MF_00923">
    <property type="entry name" value="OM_assembly_BamB"/>
    <property type="match status" value="1"/>
</dbReference>
<dbReference type="SMART" id="SM00564">
    <property type="entry name" value="PQQ"/>
    <property type="match status" value="5"/>
</dbReference>
<keyword evidence="2" id="KW-0472">Membrane</keyword>
<evidence type="ECO:0000259" key="4">
    <source>
        <dbReference type="Pfam" id="PF13360"/>
    </source>
</evidence>
<dbReference type="PANTHER" id="PTHR34512:SF30">
    <property type="entry name" value="OUTER MEMBRANE PROTEIN ASSEMBLY FACTOR BAMB"/>
    <property type="match status" value="1"/>
</dbReference>
<dbReference type="PROSITE" id="PS51257">
    <property type="entry name" value="PROKAR_LIPOPROTEIN"/>
    <property type="match status" value="1"/>
</dbReference>
<dbReference type="PANTHER" id="PTHR34512">
    <property type="entry name" value="CELL SURFACE PROTEIN"/>
    <property type="match status" value="1"/>
</dbReference>
<gene>
    <name evidence="5" type="primary">bamB_5</name>
    <name evidence="5" type="ORF">GALL_176880</name>
</gene>
<dbReference type="AlphaFoldDB" id="A0A1J5SJD4"/>
<dbReference type="InterPro" id="IPR018391">
    <property type="entry name" value="PQQ_b-propeller_rpt"/>
</dbReference>
<organism evidence="5">
    <name type="scientific">mine drainage metagenome</name>
    <dbReference type="NCBI Taxonomy" id="410659"/>
    <lineage>
        <taxon>unclassified sequences</taxon>
        <taxon>metagenomes</taxon>
        <taxon>ecological metagenomes</taxon>
    </lineage>
</organism>
<evidence type="ECO:0000256" key="1">
    <source>
        <dbReference type="ARBA" id="ARBA00022729"/>
    </source>
</evidence>
<protein>
    <submittedName>
        <fullName evidence="5">Outer membrane protein assembly factor BamB</fullName>
    </submittedName>
</protein>
<evidence type="ECO:0000313" key="5">
    <source>
        <dbReference type="EMBL" id="OIR00230.1"/>
    </source>
</evidence>
<proteinExistence type="inferred from homology"/>
<dbReference type="EMBL" id="MLJW01000097">
    <property type="protein sequence ID" value="OIR00230.1"/>
    <property type="molecule type" value="Genomic_DNA"/>
</dbReference>
<reference evidence="5" key="1">
    <citation type="submission" date="2016-10" db="EMBL/GenBank/DDBJ databases">
        <title>Sequence of Gallionella enrichment culture.</title>
        <authorList>
            <person name="Poehlein A."/>
            <person name="Muehling M."/>
            <person name="Daniel R."/>
        </authorList>
    </citation>
    <scope>NUCLEOTIDE SEQUENCE</scope>
</reference>